<dbReference type="EMBL" id="BAAAYV010000025">
    <property type="protein sequence ID" value="GAA3669886.1"/>
    <property type="molecule type" value="Genomic_DNA"/>
</dbReference>
<comment type="caution">
    <text evidence="10">The sequence shown here is derived from an EMBL/GenBank/DDBJ whole genome shotgun (WGS) entry which is preliminary data.</text>
</comment>
<keyword evidence="11" id="KW-1185">Reference proteome</keyword>
<dbReference type="HAMAP" id="MF_02244">
    <property type="entry name" value="Coproheme_decarbox_2"/>
    <property type="match status" value="1"/>
</dbReference>
<dbReference type="SUPFAM" id="SSF54909">
    <property type="entry name" value="Dimeric alpha+beta barrel"/>
    <property type="match status" value="1"/>
</dbReference>
<evidence type="ECO:0000256" key="3">
    <source>
        <dbReference type="ARBA" id="ARBA00022723"/>
    </source>
</evidence>
<evidence type="ECO:0000313" key="10">
    <source>
        <dbReference type="EMBL" id="GAA3669886.1"/>
    </source>
</evidence>
<dbReference type="InterPro" id="IPR010644">
    <property type="entry name" value="ChdC/CLD"/>
</dbReference>
<dbReference type="Proteomes" id="UP001410795">
    <property type="component" value="Unassembled WGS sequence"/>
</dbReference>
<comment type="pathway">
    <text evidence="9">Porphyrin-containing compound metabolism; protoheme biosynthesis.</text>
</comment>
<proteinExistence type="inferred from homology"/>
<dbReference type="PANTHER" id="PTHR36843:SF1">
    <property type="entry name" value="COPROHEME DECARBOXYLASE"/>
    <property type="match status" value="1"/>
</dbReference>
<evidence type="ECO:0000256" key="7">
    <source>
        <dbReference type="ARBA" id="ARBA00049896"/>
    </source>
</evidence>
<keyword evidence="3 9" id="KW-0479">Metal-binding</keyword>
<evidence type="ECO:0000256" key="1">
    <source>
        <dbReference type="ARBA" id="ARBA00014413"/>
    </source>
</evidence>
<evidence type="ECO:0000256" key="4">
    <source>
        <dbReference type="ARBA" id="ARBA00023004"/>
    </source>
</evidence>
<gene>
    <name evidence="9" type="primary">chdC</name>
    <name evidence="10" type="ORF">GCM10022202_35000</name>
</gene>
<evidence type="ECO:0000256" key="6">
    <source>
        <dbReference type="ARBA" id="ARBA00030236"/>
    </source>
</evidence>
<evidence type="ECO:0000256" key="9">
    <source>
        <dbReference type="HAMAP-Rule" id="MF_02244"/>
    </source>
</evidence>
<dbReference type="RefSeq" id="WP_221857133.1">
    <property type="nucleotide sequence ID" value="NZ_BAAAYV010000025.1"/>
</dbReference>
<evidence type="ECO:0000256" key="2">
    <source>
        <dbReference type="ARBA" id="ARBA00022617"/>
    </source>
</evidence>
<evidence type="ECO:0000256" key="8">
    <source>
        <dbReference type="ARBA" id="ARBA00050019"/>
    </source>
</evidence>
<keyword evidence="2 9" id="KW-0349">Heme</keyword>
<dbReference type="Gene3D" id="3.30.70.1030">
    <property type="entry name" value="Apc35880, domain 1"/>
    <property type="match status" value="2"/>
</dbReference>
<accession>A0ABP7BUC5</accession>
<comment type="catalytic activity">
    <reaction evidence="9">
        <text>Fe-coproporphyrin III + H2O2 + H(+) = harderoheme III + CO2 + 2 H2O</text>
        <dbReference type="Rhea" id="RHEA:57940"/>
        <dbReference type="ChEBI" id="CHEBI:15377"/>
        <dbReference type="ChEBI" id="CHEBI:15378"/>
        <dbReference type="ChEBI" id="CHEBI:16240"/>
        <dbReference type="ChEBI" id="CHEBI:16526"/>
        <dbReference type="ChEBI" id="CHEBI:68438"/>
        <dbReference type="ChEBI" id="CHEBI:142463"/>
    </reaction>
</comment>
<dbReference type="EC" id="1.3.98.5" evidence="8 9"/>
<keyword evidence="4 9" id="KW-0408">Iron</keyword>
<comment type="catalytic activity">
    <reaction evidence="9">
        <text>harderoheme III + H2O2 + H(+) = heme b + CO2 + 2 H2O</text>
        <dbReference type="Rhea" id="RHEA:57944"/>
        <dbReference type="ChEBI" id="CHEBI:15377"/>
        <dbReference type="ChEBI" id="CHEBI:15378"/>
        <dbReference type="ChEBI" id="CHEBI:16240"/>
        <dbReference type="ChEBI" id="CHEBI:16526"/>
        <dbReference type="ChEBI" id="CHEBI:60344"/>
        <dbReference type="ChEBI" id="CHEBI:142463"/>
    </reaction>
</comment>
<keyword evidence="9" id="KW-0350">Heme biosynthesis</keyword>
<feature type="active site" evidence="9">
    <location>
        <position position="136"/>
    </location>
</feature>
<protein>
    <recommendedName>
        <fullName evidence="1 9">Coproheme decarboxylase</fullName>
        <ecNumber evidence="8 9">1.3.98.5</ecNumber>
    </recommendedName>
    <alternativeName>
        <fullName evidence="5 9">Coproheme III oxidative decarboxylase</fullName>
    </alternativeName>
    <alternativeName>
        <fullName evidence="6 9">Hydrogen peroxide-dependent heme synthase</fullName>
    </alternativeName>
</protein>
<organism evidence="10 11">
    <name type="scientific">Microbacterium marinilacus</name>
    <dbReference type="NCBI Taxonomy" id="415209"/>
    <lineage>
        <taxon>Bacteria</taxon>
        <taxon>Bacillati</taxon>
        <taxon>Actinomycetota</taxon>
        <taxon>Actinomycetes</taxon>
        <taxon>Micrococcales</taxon>
        <taxon>Microbacteriaceae</taxon>
        <taxon>Microbacterium</taxon>
    </lineage>
</organism>
<keyword evidence="9" id="KW-0560">Oxidoreductase</keyword>
<comment type="similarity">
    <text evidence="9">Belongs to the ChdC family. Type 2 subfamily.</text>
</comment>
<comment type="cofactor">
    <cofactor evidence="9">
        <name>Fe-coproporphyrin III</name>
        <dbReference type="ChEBI" id="CHEBI:68438"/>
    </cofactor>
    <text evidence="9">Fe-coproporphyrin III acts as both substrate and redox cofactor.</text>
</comment>
<evidence type="ECO:0000256" key="5">
    <source>
        <dbReference type="ARBA" id="ARBA00029882"/>
    </source>
</evidence>
<feature type="binding site" description="axial binding residue" evidence="9">
    <location>
        <position position="159"/>
    </location>
    <ligand>
        <name>Fe-coproporphyrin III</name>
        <dbReference type="ChEBI" id="CHEBI:68438"/>
    </ligand>
    <ligandPart>
        <name>Fe</name>
        <dbReference type="ChEBI" id="CHEBI:18248"/>
    </ligandPart>
</feature>
<evidence type="ECO:0000313" key="11">
    <source>
        <dbReference type="Proteomes" id="UP001410795"/>
    </source>
</evidence>
<dbReference type="Pfam" id="PF06778">
    <property type="entry name" value="Chlor_dismutase"/>
    <property type="match status" value="1"/>
</dbReference>
<dbReference type="InterPro" id="IPR011008">
    <property type="entry name" value="Dimeric_a/b-barrel"/>
</dbReference>
<sequence length="234" mass="27012">MAELHPGSPAADEPEIVGDNYSLFAVWRRDPAHPLGDADEIELENIVSFLSDGDVTVRGFYDVSGLRADADLMVWVHGPVAQDLQRAVRRLRRTELLRTLLPTWNAMSVHRDAEFNKRHVPGYLRGIAAKQWLTVYPFVRSYEWYLLPEEERRHMLVDHGKKGAAFRGVTANTMASFALGDYEWMLPMEADELTDLVDMMRELRYTEARRHVREEVPFFTGRRIEISEIAEILQ</sequence>
<name>A0ABP7BUC5_9MICO</name>
<comment type="catalytic activity">
    <reaction evidence="7">
        <text>Fe-coproporphyrin III + 2 H2O2 + 2 H(+) = heme b + 2 CO2 + 4 H2O</text>
        <dbReference type="Rhea" id="RHEA:56516"/>
        <dbReference type="ChEBI" id="CHEBI:15377"/>
        <dbReference type="ChEBI" id="CHEBI:15378"/>
        <dbReference type="ChEBI" id="CHEBI:16240"/>
        <dbReference type="ChEBI" id="CHEBI:16526"/>
        <dbReference type="ChEBI" id="CHEBI:60344"/>
        <dbReference type="ChEBI" id="CHEBI:68438"/>
        <dbReference type="EC" id="1.3.98.5"/>
    </reaction>
    <physiologicalReaction direction="left-to-right" evidence="7">
        <dbReference type="Rhea" id="RHEA:56517"/>
    </physiologicalReaction>
</comment>
<reference evidence="11" key="1">
    <citation type="journal article" date="2019" name="Int. J. Syst. Evol. Microbiol.">
        <title>The Global Catalogue of Microorganisms (GCM) 10K type strain sequencing project: providing services to taxonomists for standard genome sequencing and annotation.</title>
        <authorList>
            <consortium name="The Broad Institute Genomics Platform"/>
            <consortium name="The Broad Institute Genome Sequencing Center for Infectious Disease"/>
            <person name="Wu L."/>
            <person name="Ma J."/>
        </authorList>
    </citation>
    <scope>NUCLEOTIDE SEQUENCE [LARGE SCALE GENOMIC DNA]</scope>
    <source>
        <strain evidence="11">JCM 16546</strain>
    </source>
</reference>
<comment type="function">
    <text evidence="9">Involved in coproporphyrin-dependent heme b biosynthesis. Catalyzes the decarboxylation of Fe-coproporphyrin III (coproheme) to heme b (protoheme IX), the last step of the pathway. The reaction occurs in a stepwise manner with a three-propionate intermediate.</text>
</comment>
<dbReference type="NCBIfam" id="NF042928">
    <property type="entry name" value="HemQ_actino"/>
    <property type="match status" value="1"/>
</dbReference>
<dbReference type="PANTHER" id="PTHR36843">
    <property type="entry name" value="HEME-DEPENDENT PEROXIDASE YWFI-RELATED"/>
    <property type="match status" value="1"/>
</dbReference>